<feature type="binding site" evidence="17">
    <location>
        <position position="444"/>
    </location>
    <ligand>
        <name>(6S)-NADPHX</name>
        <dbReference type="ChEBI" id="CHEBI:64076"/>
    </ligand>
</feature>
<keyword evidence="8 17" id="KW-0521">NADP</keyword>
<dbReference type="GO" id="GO:0046496">
    <property type="term" value="P:nicotinamide nucleotide metabolic process"/>
    <property type="evidence" value="ECO:0007669"/>
    <property type="project" value="UniProtKB-UniRule"/>
</dbReference>
<keyword evidence="22" id="KW-0808">Transferase</keyword>
<comment type="function">
    <text evidence="17">Catalyzes the dehydration of the S-form of NAD(P)HX at the expense of ADP, which is converted to AMP. Together with NAD(P)HX epimerase, which catalyzes the epimerization of the S- and R-forms, the enzyme allows the repair of both epimers of NAD(P)HX, a damaged form of NAD(P)H that is a result of enzymatic or heat-dependent hydration.</text>
</comment>
<dbReference type="RefSeq" id="WP_036193923.1">
    <property type="nucleotide sequence ID" value="NZ_AVPS01000005.1"/>
</dbReference>
<evidence type="ECO:0000256" key="12">
    <source>
        <dbReference type="ARBA" id="ARBA00023239"/>
    </source>
</evidence>
<evidence type="ECO:0000256" key="16">
    <source>
        <dbReference type="ARBA" id="ARBA00049209"/>
    </source>
</evidence>
<comment type="similarity">
    <text evidence="17">Belongs to the NnrD/CARKD family.</text>
</comment>
<dbReference type="Gene3D" id="3.40.1190.20">
    <property type="match status" value="1"/>
</dbReference>
<dbReference type="NCBIfam" id="TIGR00196">
    <property type="entry name" value="yjeF_cterm"/>
    <property type="match status" value="1"/>
</dbReference>
<comment type="cofactor">
    <cofactor evidence="17">
        <name>Mg(2+)</name>
        <dbReference type="ChEBI" id="CHEBI:18420"/>
    </cofactor>
</comment>
<feature type="binding site" evidence="18">
    <location>
        <position position="156"/>
    </location>
    <ligand>
        <name>(6S)-NADPHX</name>
        <dbReference type="ChEBI" id="CHEBI:64076"/>
    </ligand>
</feature>
<dbReference type="Pfam" id="PF01256">
    <property type="entry name" value="Carb_kinase"/>
    <property type="match status" value="1"/>
</dbReference>
<feature type="domain" description="YjeF C-terminal" evidence="20">
    <location>
        <begin position="232"/>
        <end position="503"/>
    </location>
</feature>
<dbReference type="InterPro" id="IPR000631">
    <property type="entry name" value="CARKD"/>
</dbReference>
<dbReference type="Pfam" id="PF03853">
    <property type="entry name" value="YjeF_N"/>
    <property type="match status" value="1"/>
</dbReference>
<evidence type="ECO:0000256" key="17">
    <source>
        <dbReference type="HAMAP-Rule" id="MF_01965"/>
    </source>
</evidence>
<comment type="caution">
    <text evidence="22">The sequence shown here is derived from an EMBL/GenBank/DDBJ whole genome shotgun (WGS) entry which is preliminary data.</text>
</comment>
<dbReference type="AlphaFoldDB" id="A0A0A0ENC6"/>
<keyword evidence="22" id="KW-0418">Kinase</keyword>
<comment type="similarity">
    <text evidence="4 19">In the C-terminal section; belongs to the NnrD/CARKD family.</text>
</comment>
<dbReference type="InterPro" id="IPR036652">
    <property type="entry name" value="YjeF_N_dom_sf"/>
</dbReference>
<evidence type="ECO:0000256" key="4">
    <source>
        <dbReference type="ARBA" id="ARBA00009524"/>
    </source>
</evidence>
<reference evidence="22 23" key="1">
    <citation type="submission" date="2013-08" db="EMBL/GenBank/DDBJ databases">
        <title>Genome sequencing of Lysobacter.</title>
        <authorList>
            <person name="Zhang S."/>
            <person name="Wang G."/>
        </authorList>
    </citation>
    <scope>NUCLEOTIDE SEQUENCE [LARGE SCALE GENOMIC DNA]</scope>
    <source>
        <strain evidence="22 23">Ko07</strain>
    </source>
</reference>
<gene>
    <name evidence="18" type="primary">nnrE</name>
    <name evidence="17" type="synonym">nnrD</name>
    <name evidence="22" type="ORF">N792_09535</name>
</gene>
<evidence type="ECO:0000313" key="23">
    <source>
        <dbReference type="Proteomes" id="UP000030017"/>
    </source>
</evidence>
<dbReference type="GO" id="GO:0046872">
    <property type="term" value="F:metal ion binding"/>
    <property type="evidence" value="ECO:0007669"/>
    <property type="project" value="UniProtKB-UniRule"/>
</dbReference>
<dbReference type="PIRSF" id="PIRSF017184">
    <property type="entry name" value="Nnr"/>
    <property type="match status" value="1"/>
</dbReference>
<evidence type="ECO:0000256" key="6">
    <source>
        <dbReference type="ARBA" id="ARBA00022741"/>
    </source>
</evidence>
<keyword evidence="10 17" id="KW-0520">NAD</keyword>
<accession>A0A0A0ENC6</accession>
<keyword evidence="6 17" id="KW-0547">Nucleotide-binding</keyword>
<evidence type="ECO:0000259" key="20">
    <source>
        <dbReference type="PROSITE" id="PS51383"/>
    </source>
</evidence>
<dbReference type="GO" id="GO:0110051">
    <property type="term" value="P:metabolite repair"/>
    <property type="evidence" value="ECO:0007669"/>
    <property type="project" value="TreeGrafter"/>
</dbReference>
<comment type="similarity">
    <text evidence="18">Belongs to the NnrE/AIBP family.</text>
</comment>
<comment type="similarity">
    <text evidence="3 19">In the N-terminal section; belongs to the NnrE/AIBP family.</text>
</comment>
<comment type="catalytic activity">
    <reaction evidence="2 18 19">
        <text>(6R)-NADPHX = (6S)-NADPHX</text>
        <dbReference type="Rhea" id="RHEA:32227"/>
        <dbReference type="ChEBI" id="CHEBI:64076"/>
        <dbReference type="ChEBI" id="CHEBI:64077"/>
        <dbReference type="EC" id="5.1.99.6"/>
    </reaction>
</comment>
<feature type="binding site" evidence="18">
    <location>
        <begin position="127"/>
        <end position="133"/>
    </location>
    <ligand>
        <name>(6S)-NADPHX</name>
        <dbReference type="ChEBI" id="CHEBI:64076"/>
    </ligand>
</feature>
<comment type="function">
    <text evidence="14 19">Bifunctional enzyme that catalyzes the epimerization of the S- and R-forms of NAD(P)HX and the dehydration of the S-form of NAD(P)HX at the expense of ADP, which is converted to AMP. This allows the repair of both epimers of NAD(P)HX, a damaged form of NAD(P)H that is a result of enzymatic or heat-dependent hydration.</text>
</comment>
<dbReference type="EC" id="5.1.99.6" evidence="19"/>
<feature type="binding site" evidence="18">
    <location>
        <position position="61"/>
    </location>
    <ligand>
        <name>K(+)</name>
        <dbReference type="ChEBI" id="CHEBI:29103"/>
    </ligand>
</feature>
<dbReference type="HAMAP" id="MF_01965">
    <property type="entry name" value="NADHX_dehydratase"/>
    <property type="match status" value="1"/>
</dbReference>
<comment type="cofactor">
    <cofactor evidence="18 19">
        <name>K(+)</name>
        <dbReference type="ChEBI" id="CHEBI:29103"/>
    </cofactor>
    <text evidence="18 19">Binds 1 potassium ion per subunit.</text>
</comment>
<dbReference type="STRING" id="1122185.N792_09535"/>
<feature type="binding site" evidence="17">
    <location>
        <position position="267"/>
    </location>
    <ligand>
        <name>(6S)-NADPHX</name>
        <dbReference type="ChEBI" id="CHEBI:64076"/>
    </ligand>
</feature>
<dbReference type="InterPro" id="IPR017953">
    <property type="entry name" value="Carbohydrate_kinase_pred_CS"/>
</dbReference>
<dbReference type="InterPro" id="IPR029056">
    <property type="entry name" value="Ribokinase-like"/>
</dbReference>
<dbReference type="PROSITE" id="PS51385">
    <property type="entry name" value="YJEF_N"/>
    <property type="match status" value="1"/>
</dbReference>
<evidence type="ECO:0000256" key="13">
    <source>
        <dbReference type="ARBA" id="ARBA00023268"/>
    </source>
</evidence>
<evidence type="ECO:0000256" key="19">
    <source>
        <dbReference type="PIRNR" id="PIRNR017184"/>
    </source>
</evidence>
<feature type="domain" description="YjeF N-terminal" evidence="21">
    <location>
        <begin position="13"/>
        <end position="213"/>
    </location>
</feature>
<dbReference type="HAMAP" id="MF_01966">
    <property type="entry name" value="NADHX_epimerase"/>
    <property type="match status" value="1"/>
</dbReference>
<evidence type="ECO:0000256" key="8">
    <source>
        <dbReference type="ARBA" id="ARBA00022857"/>
    </source>
</evidence>
<comment type="catalytic activity">
    <reaction evidence="16 17 19">
        <text>(6S)-NADPHX + ADP = AMP + phosphate + NADPH + H(+)</text>
        <dbReference type="Rhea" id="RHEA:32235"/>
        <dbReference type="ChEBI" id="CHEBI:15378"/>
        <dbReference type="ChEBI" id="CHEBI:43474"/>
        <dbReference type="ChEBI" id="CHEBI:57783"/>
        <dbReference type="ChEBI" id="CHEBI:64076"/>
        <dbReference type="ChEBI" id="CHEBI:456215"/>
        <dbReference type="ChEBI" id="CHEBI:456216"/>
        <dbReference type="EC" id="4.2.1.136"/>
    </reaction>
</comment>
<feature type="binding site" evidence="18">
    <location>
        <position position="123"/>
    </location>
    <ligand>
        <name>K(+)</name>
        <dbReference type="ChEBI" id="CHEBI:29103"/>
    </ligand>
</feature>
<evidence type="ECO:0000256" key="10">
    <source>
        <dbReference type="ARBA" id="ARBA00023027"/>
    </source>
</evidence>
<comment type="caution">
    <text evidence="18">Lacks conserved residue(s) required for the propagation of feature annotation.</text>
</comment>
<dbReference type="CDD" id="cd01171">
    <property type="entry name" value="YXKO-related"/>
    <property type="match status" value="1"/>
</dbReference>
<protein>
    <recommendedName>
        <fullName evidence="19">Bifunctional NAD(P)H-hydrate repair enzyme</fullName>
    </recommendedName>
    <alternativeName>
        <fullName evidence="19">Nicotinamide nucleotide repair protein</fullName>
    </alternativeName>
    <domain>
        <recommendedName>
            <fullName evidence="19">ADP-dependent (S)-NAD(P)H-hydrate dehydratase</fullName>
            <ecNumber evidence="19">4.2.1.136</ecNumber>
        </recommendedName>
        <alternativeName>
            <fullName evidence="19">ADP-dependent NAD(P)HX dehydratase</fullName>
        </alternativeName>
    </domain>
    <domain>
        <recommendedName>
            <fullName evidence="19">NAD(P)H-hydrate epimerase</fullName>
            <ecNumber evidence="19">5.1.99.6</ecNumber>
        </recommendedName>
    </domain>
</protein>
<dbReference type="eggNOG" id="COG0063">
    <property type="taxonomic scope" value="Bacteria"/>
</dbReference>
<dbReference type="EC" id="4.2.1.136" evidence="19"/>
<dbReference type="eggNOG" id="COG0062">
    <property type="taxonomic scope" value="Bacteria"/>
</dbReference>
<comment type="catalytic activity">
    <reaction evidence="1 18 19">
        <text>(6R)-NADHX = (6S)-NADHX</text>
        <dbReference type="Rhea" id="RHEA:32215"/>
        <dbReference type="ChEBI" id="CHEBI:64074"/>
        <dbReference type="ChEBI" id="CHEBI:64075"/>
        <dbReference type="EC" id="5.1.99.6"/>
    </reaction>
</comment>
<keyword evidence="11 18" id="KW-0413">Isomerase</keyword>
<keyword evidence="12 17" id="KW-0456">Lyase</keyword>
<dbReference type="InterPro" id="IPR030677">
    <property type="entry name" value="Nnr"/>
</dbReference>
<dbReference type="SUPFAM" id="SSF64153">
    <property type="entry name" value="YjeF N-terminal domain-like"/>
    <property type="match status" value="1"/>
</dbReference>
<feature type="binding site" evidence="17">
    <location>
        <position position="377"/>
    </location>
    <ligand>
        <name>(6S)-NADPHX</name>
        <dbReference type="ChEBI" id="CHEBI:64076"/>
    </ligand>
</feature>
<comment type="catalytic activity">
    <reaction evidence="15 17 19">
        <text>(6S)-NADHX + ADP = AMP + phosphate + NADH + H(+)</text>
        <dbReference type="Rhea" id="RHEA:32223"/>
        <dbReference type="ChEBI" id="CHEBI:15378"/>
        <dbReference type="ChEBI" id="CHEBI:43474"/>
        <dbReference type="ChEBI" id="CHEBI:57945"/>
        <dbReference type="ChEBI" id="CHEBI:64074"/>
        <dbReference type="ChEBI" id="CHEBI:456215"/>
        <dbReference type="ChEBI" id="CHEBI:456216"/>
        <dbReference type="EC" id="4.2.1.136"/>
    </reaction>
</comment>
<evidence type="ECO:0000256" key="18">
    <source>
        <dbReference type="HAMAP-Rule" id="MF_01966"/>
    </source>
</evidence>
<dbReference type="PANTHER" id="PTHR12592">
    <property type="entry name" value="ATP-DEPENDENT (S)-NAD(P)H-HYDRATE DEHYDRATASE FAMILY MEMBER"/>
    <property type="match status" value="1"/>
</dbReference>
<comment type="function">
    <text evidence="18">Catalyzes the epimerization of the S- and R-forms of NAD(P)HX, a damaged form of NAD(P)H that is a result of enzymatic or heat-dependent hydration. This is a prerequisite for the S-specific NAD(P)H-hydrate dehydratase to allow the repair of both epimers of NAD(P)HX.</text>
</comment>
<dbReference type="GO" id="GO:0052855">
    <property type="term" value="F:ADP-dependent NAD(P)H-hydrate dehydratase activity"/>
    <property type="evidence" value="ECO:0007669"/>
    <property type="project" value="UniProtKB-UniRule"/>
</dbReference>
<feature type="binding site" evidence="18">
    <location>
        <begin position="60"/>
        <end position="64"/>
    </location>
    <ligand>
        <name>(6S)-NADPHX</name>
        <dbReference type="ChEBI" id="CHEBI:64076"/>
    </ligand>
</feature>
<sequence length="506" mass="51789">MLPAAALHSVSTVREIENRATARLGDGFELMRRAGRDGWQTVLQHWPAAQSVLVVCGPGNNGGDGYVLAKLAHGSGRRVRVVRLPDHAPRTEQARRACADYLASGGEVVDFISGLPHADVLVDALFGIGLTRAPDAAAAVLVEAINGHPAPVLALDVPSGIDAVTGGVPGAAVLADATLEFIAAKAGLRTGPARDCTGELQVSDLELGIDQPGQDGDDVLWTGIMPSAEWLRAADLTRWLQPRLRDSHKGRNGRVLCVGGEHGHGGAIMLAAEAALRTGAGLVDVVTRTDHVGALLARLPEAMAHGHADDADALEAELVSMADVIAIGPGLGQSAWALALLEQAMGSGKPAVLDADALNLMAKHALAPPPGSVLTPHPGEAARLLEVESADIQRDRFAAAQVLAVRHDAVVVLKGAGTVIAAPGRTPRLVDAGNPGMAVGGMGDVLTGVIAALRGQGLDAFDAASCGALLHAVAGDAAASDGGERGLLPSDLMPRLRRHANPAAVR</sequence>
<keyword evidence="9 18" id="KW-0630">Potassium</keyword>
<dbReference type="GO" id="GO:0052856">
    <property type="term" value="F:NAD(P)HX epimerase activity"/>
    <property type="evidence" value="ECO:0007669"/>
    <property type="project" value="UniProtKB-UniRule"/>
</dbReference>
<dbReference type="NCBIfam" id="TIGR00197">
    <property type="entry name" value="yjeF_nterm"/>
    <property type="match status" value="1"/>
</dbReference>
<feature type="binding site" evidence="18">
    <location>
        <position position="159"/>
    </location>
    <ligand>
        <name>K(+)</name>
        <dbReference type="ChEBI" id="CHEBI:29103"/>
    </ligand>
</feature>
<evidence type="ECO:0000256" key="11">
    <source>
        <dbReference type="ARBA" id="ARBA00023235"/>
    </source>
</evidence>
<comment type="subunit">
    <text evidence="17">Homotetramer.</text>
</comment>
<keyword evidence="23" id="KW-1185">Reference proteome</keyword>
<evidence type="ECO:0000256" key="1">
    <source>
        <dbReference type="ARBA" id="ARBA00000013"/>
    </source>
</evidence>
<dbReference type="InterPro" id="IPR004443">
    <property type="entry name" value="YjeF_N_dom"/>
</dbReference>
<keyword evidence="5 18" id="KW-0479">Metal-binding</keyword>
<name>A0A0A0ENC6_9GAMM</name>
<evidence type="ECO:0000256" key="15">
    <source>
        <dbReference type="ARBA" id="ARBA00048238"/>
    </source>
</evidence>
<evidence type="ECO:0000256" key="3">
    <source>
        <dbReference type="ARBA" id="ARBA00006001"/>
    </source>
</evidence>
<dbReference type="PROSITE" id="PS01050">
    <property type="entry name" value="YJEF_C_2"/>
    <property type="match status" value="1"/>
</dbReference>
<evidence type="ECO:0000313" key="22">
    <source>
        <dbReference type="EMBL" id="KGM51864.1"/>
    </source>
</evidence>
<proteinExistence type="inferred from homology"/>
<feature type="binding site" evidence="17">
    <location>
        <position position="443"/>
    </location>
    <ligand>
        <name>AMP</name>
        <dbReference type="ChEBI" id="CHEBI:456215"/>
    </ligand>
</feature>
<evidence type="ECO:0000256" key="5">
    <source>
        <dbReference type="ARBA" id="ARBA00022723"/>
    </source>
</evidence>
<dbReference type="EMBL" id="AVPS01000005">
    <property type="protein sequence ID" value="KGM51864.1"/>
    <property type="molecule type" value="Genomic_DNA"/>
</dbReference>
<dbReference type="Proteomes" id="UP000030017">
    <property type="component" value="Unassembled WGS sequence"/>
</dbReference>
<dbReference type="Gene3D" id="3.40.50.10260">
    <property type="entry name" value="YjeF N-terminal domain"/>
    <property type="match status" value="1"/>
</dbReference>
<dbReference type="PANTHER" id="PTHR12592:SF0">
    <property type="entry name" value="ATP-DEPENDENT (S)-NAD(P)H-HYDRATE DEHYDRATASE"/>
    <property type="match status" value="1"/>
</dbReference>
<evidence type="ECO:0000256" key="9">
    <source>
        <dbReference type="ARBA" id="ARBA00022958"/>
    </source>
</evidence>
<dbReference type="GO" id="GO:0016301">
    <property type="term" value="F:kinase activity"/>
    <property type="evidence" value="ECO:0007669"/>
    <property type="project" value="UniProtKB-KW"/>
</dbReference>
<feature type="binding site" evidence="17">
    <location>
        <position position="330"/>
    </location>
    <ligand>
        <name>(6S)-NADPHX</name>
        <dbReference type="ChEBI" id="CHEBI:64076"/>
    </ligand>
</feature>
<evidence type="ECO:0000256" key="2">
    <source>
        <dbReference type="ARBA" id="ARBA00000909"/>
    </source>
</evidence>
<keyword evidence="13" id="KW-0511">Multifunctional enzyme</keyword>
<evidence type="ECO:0000256" key="7">
    <source>
        <dbReference type="ARBA" id="ARBA00022840"/>
    </source>
</evidence>
<dbReference type="OrthoDB" id="9806925at2"/>
<dbReference type="GO" id="GO:0005524">
    <property type="term" value="F:ATP binding"/>
    <property type="evidence" value="ECO:0007669"/>
    <property type="project" value="UniProtKB-UniRule"/>
</dbReference>
<keyword evidence="7 17" id="KW-0067">ATP-binding</keyword>
<dbReference type="SUPFAM" id="SSF53613">
    <property type="entry name" value="Ribokinase-like"/>
    <property type="match status" value="1"/>
</dbReference>
<organism evidence="22 23">
    <name type="scientific">Lysobacter concretionis Ko07 = DSM 16239</name>
    <dbReference type="NCBI Taxonomy" id="1122185"/>
    <lineage>
        <taxon>Bacteria</taxon>
        <taxon>Pseudomonadati</taxon>
        <taxon>Pseudomonadota</taxon>
        <taxon>Gammaproteobacteria</taxon>
        <taxon>Lysobacterales</taxon>
        <taxon>Lysobacteraceae</taxon>
        <taxon>Novilysobacter</taxon>
    </lineage>
</organism>
<evidence type="ECO:0000256" key="14">
    <source>
        <dbReference type="ARBA" id="ARBA00025153"/>
    </source>
</evidence>
<evidence type="ECO:0000259" key="21">
    <source>
        <dbReference type="PROSITE" id="PS51385"/>
    </source>
</evidence>
<feature type="binding site" evidence="17">
    <location>
        <begin position="414"/>
        <end position="418"/>
    </location>
    <ligand>
        <name>AMP</name>
        <dbReference type="ChEBI" id="CHEBI:456215"/>
    </ligand>
</feature>
<dbReference type="PROSITE" id="PS51383">
    <property type="entry name" value="YJEF_C_3"/>
    <property type="match status" value="1"/>
</dbReference>